<evidence type="ECO:0000313" key="17">
    <source>
        <dbReference type="Proteomes" id="UP000293342"/>
    </source>
</evidence>
<accession>A0A4R0JGB1</accession>
<dbReference type="Gene3D" id="3.30.565.10">
    <property type="entry name" value="Histidine kinase-like ATPase, C-terminal domain"/>
    <property type="match status" value="1"/>
</dbReference>
<keyword evidence="11" id="KW-0902">Two-component regulatory system</keyword>
<dbReference type="InterPro" id="IPR036890">
    <property type="entry name" value="HATPase_C_sf"/>
</dbReference>
<dbReference type="SUPFAM" id="SSF55874">
    <property type="entry name" value="ATPase domain of HSP90 chaperone/DNA topoisomerase II/histidine kinase"/>
    <property type="match status" value="1"/>
</dbReference>
<dbReference type="InterPro" id="IPR011712">
    <property type="entry name" value="Sig_transdc_His_kin_sub3_dim/P"/>
</dbReference>
<feature type="domain" description="GAF" evidence="14">
    <location>
        <begin position="149"/>
        <end position="294"/>
    </location>
</feature>
<keyword evidence="4" id="KW-0597">Phosphoprotein</keyword>
<organism evidence="16 17">
    <name type="scientific">Kribbella capetownensis</name>
    <dbReference type="NCBI Taxonomy" id="1572659"/>
    <lineage>
        <taxon>Bacteria</taxon>
        <taxon>Bacillati</taxon>
        <taxon>Actinomycetota</taxon>
        <taxon>Actinomycetes</taxon>
        <taxon>Propionibacteriales</taxon>
        <taxon>Kribbellaceae</taxon>
        <taxon>Kribbella</taxon>
    </lineage>
</organism>
<evidence type="ECO:0000256" key="4">
    <source>
        <dbReference type="ARBA" id="ARBA00022553"/>
    </source>
</evidence>
<dbReference type="InterPro" id="IPR050482">
    <property type="entry name" value="Sensor_HK_TwoCompSys"/>
</dbReference>
<dbReference type="SMART" id="SM00387">
    <property type="entry name" value="HATPase_c"/>
    <property type="match status" value="1"/>
</dbReference>
<keyword evidence="9" id="KW-0067">ATP-binding</keyword>
<feature type="domain" description="GAF" evidence="14">
    <location>
        <begin position="315"/>
        <end position="463"/>
    </location>
</feature>
<evidence type="ECO:0000256" key="8">
    <source>
        <dbReference type="ARBA" id="ARBA00022777"/>
    </source>
</evidence>
<dbReference type="Gene3D" id="3.30.450.40">
    <property type="match status" value="2"/>
</dbReference>
<evidence type="ECO:0000256" key="5">
    <source>
        <dbReference type="ARBA" id="ARBA00022679"/>
    </source>
</evidence>
<keyword evidence="12 13" id="KW-0472">Membrane</keyword>
<dbReference type="AlphaFoldDB" id="A0A4R0JGB1"/>
<evidence type="ECO:0000256" key="3">
    <source>
        <dbReference type="ARBA" id="ARBA00012438"/>
    </source>
</evidence>
<comment type="catalytic activity">
    <reaction evidence="1">
        <text>ATP + protein L-histidine = ADP + protein N-phospho-L-histidine.</text>
        <dbReference type="EC" id="2.7.13.3"/>
    </reaction>
</comment>
<dbReference type="InterPro" id="IPR029016">
    <property type="entry name" value="GAF-like_dom_sf"/>
</dbReference>
<name>A0A4R0JGB1_9ACTN</name>
<evidence type="ECO:0000256" key="13">
    <source>
        <dbReference type="SAM" id="Phobius"/>
    </source>
</evidence>
<feature type="transmembrane region" description="Helical" evidence="13">
    <location>
        <begin position="241"/>
        <end position="262"/>
    </location>
</feature>
<dbReference type="EMBL" id="SJKD01000009">
    <property type="protein sequence ID" value="TCC44664.1"/>
    <property type="molecule type" value="Genomic_DNA"/>
</dbReference>
<comment type="subcellular location">
    <subcellularLocation>
        <location evidence="2">Membrane</location>
        <topology evidence="2">Multi-pass membrane protein</topology>
    </subcellularLocation>
</comment>
<keyword evidence="8" id="KW-0418">Kinase</keyword>
<evidence type="ECO:0000313" key="16">
    <source>
        <dbReference type="EMBL" id="TCC44664.1"/>
    </source>
</evidence>
<dbReference type="Gene3D" id="1.20.120.620">
    <property type="entry name" value="Backbone structure of the membrane domain of e. Coli histidine kinase receptor kdpd"/>
    <property type="match status" value="1"/>
</dbReference>
<dbReference type="OrthoDB" id="3217947at2"/>
<dbReference type="Pfam" id="PF13493">
    <property type="entry name" value="DUF4118"/>
    <property type="match status" value="1"/>
</dbReference>
<dbReference type="SMART" id="SM00065">
    <property type="entry name" value="GAF"/>
    <property type="match status" value="2"/>
</dbReference>
<keyword evidence="5" id="KW-0808">Transferase</keyword>
<comment type="caution">
    <text evidence="16">The sequence shown here is derived from an EMBL/GenBank/DDBJ whole genome shotgun (WGS) entry which is preliminary data.</text>
</comment>
<keyword evidence="6 13" id="KW-0812">Transmembrane</keyword>
<evidence type="ECO:0000256" key="11">
    <source>
        <dbReference type="ARBA" id="ARBA00023012"/>
    </source>
</evidence>
<evidence type="ECO:0000256" key="10">
    <source>
        <dbReference type="ARBA" id="ARBA00022989"/>
    </source>
</evidence>
<proteinExistence type="predicted"/>
<dbReference type="InterPro" id="IPR038318">
    <property type="entry name" value="KdpD_sf"/>
</dbReference>
<evidence type="ECO:0000256" key="2">
    <source>
        <dbReference type="ARBA" id="ARBA00004141"/>
    </source>
</evidence>
<evidence type="ECO:0000256" key="12">
    <source>
        <dbReference type="ARBA" id="ARBA00023136"/>
    </source>
</evidence>
<dbReference type="Pfam" id="PF02518">
    <property type="entry name" value="HATPase_c"/>
    <property type="match status" value="1"/>
</dbReference>
<dbReference type="GO" id="GO:0000155">
    <property type="term" value="F:phosphorelay sensor kinase activity"/>
    <property type="evidence" value="ECO:0007669"/>
    <property type="project" value="InterPro"/>
</dbReference>
<dbReference type="InterPro" id="IPR003594">
    <property type="entry name" value="HATPase_dom"/>
</dbReference>
<feature type="transmembrane region" description="Helical" evidence="13">
    <location>
        <begin position="43"/>
        <end position="76"/>
    </location>
</feature>
<evidence type="ECO:0000259" key="15">
    <source>
        <dbReference type="SMART" id="SM00387"/>
    </source>
</evidence>
<reference evidence="16 17" key="1">
    <citation type="submission" date="2019-02" db="EMBL/GenBank/DDBJ databases">
        <title>Kribbella capetownensis sp. nov. and Kribbella speibonae sp. nov., isolated from soil.</title>
        <authorList>
            <person name="Curtis S.M."/>
            <person name="Norton I."/>
            <person name="Everest G.J."/>
            <person name="Meyers P.R."/>
        </authorList>
    </citation>
    <scope>NUCLEOTIDE SEQUENCE [LARGE SCALE GENOMIC DNA]</scope>
    <source>
        <strain evidence="16 17">YM53</strain>
    </source>
</reference>
<feature type="domain" description="Histidine kinase/HSP90-like ATPase" evidence="15">
    <location>
        <begin position="573"/>
        <end position="663"/>
    </location>
</feature>
<evidence type="ECO:0000256" key="1">
    <source>
        <dbReference type="ARBA" id="ARBA00000085"/>
    </source>
</evidence>
<dbReference type="GO" id="GO:0016020">
    <property type="term" value="C:membrane"/>
    <property type="evidence" value="ECO:0007669"/>
    <property type="project" value="UniProtKB-SubCell"/>
</dbReference>
<dbReference type="Gene3D" id="1.20.5.1930">
    <property type="match status" value="1"/>
</dbReference>
<dbReference type="InterPro" id="IPR025201">
    <property type="entry name" value="KdpD_TM"/>
</dbReference>
<feature type="transmembrane region" description="Helical" evidence="13">
    <location>
        <begin position="16"/>
        <end position="36"/>
    </location>
</feature>
<dbReference type="PANTHER" id="PTHR24421:SF10">
    <property type="entry name" value="NITRATE_NITRITE SENSOR PROTEIN NARQ"/>
    <property type="match status" value="1"/>
</dbReference>
<gene>
    <name evidence="16" type="ORF">E0H75_34435</name>
</gene>
<dbReference type="Pfam" id="PF01590">
    <property type="entry name" value="GAF"/>
    <property type="match status" value="2"/>
</dbReference>
<dbReference type="PANTHER" id="PTHR24421">
    <property type="entry name" value="NITRATE/NITRITE SENSOR PROTEIN NARX-RELATED"/>
    <property type="match status" value="1"/>
</dbReference>
<keyword evidence="17" id="KW-1185">Reference proteome</keyword>
<feature type="transmembrane region" description="Helical" evidence="13">
    <location>
        <begin position="96"/>
        <end position="114"/>
    </location>
</feature>
<keyword evidence="7" id="KW-0547">Nucleotide-binding</keyword>
<evidence type="ECO:0000256" key="6">
    <source>
        <dbReference type="ARBA" id="ARBA00022692"/>
    </source>
</evidence>
<evidence type="ECO:0000259" key="14">
    <source>
        <dbReference type="SMART" id="SM00065"/>
    </source>
</evidence>
<dbReference type="SUPFAM" id="SSF55781">
    <property type="entry name" value="GAF domain-like"/>
    <property type="match status" value="2"/>
</dbReference>
<dbReference type="InterPro" id="IPR003018">
    <property type="entry name" value="GAF"/>
</dbReference>
<evidence type="ECO:0000256" key="7">
    <source>
        <dbReference type="ARBA" id="ARBA00022741"/>
    </source>
</evidence>
<dbReference type="GO" id="GO:0005524">
    <property type="term" value="F:ATP binding"/>
    <property type="evidence" value="ECO:0007669"/>
    <property type="project" value="UniProtKB-KW"/>
</dbReference>
<dbReference type="Pfam" id="PF07730">
    <property type="entry name" value="HisKA_3"/>
    <property type="match status" value="1"/>
</dbReference>
<sequence>MSTLPHPRQVPRVAEIVLAFLAGAGTFVVVAVLAAWISSDALIVILAVPLVTTVVLVTKLIGIAYAVPIAMAGMLAYDWYHLAPTHPLGFPTWSNLVDLLVYLAVSVLIGELAAHATRKAQTAEVARAELADEQAALRRVATGVAEGVPAQKLLAAVAEEVGALLAVDATRIIRYEGDEEIVNLTAWSRPGYHPAPYERTRLEGRSVAGDVRRTGRVARIDNYDDIEHRLKVTRGLGIKSVVGAPIIVAGELWGVMIVWSVADALPPDTESRLIDFTELAATAIANLESRRQVERLLDEQAALRRVATLVARGGRSAEVVETVIREVGVLSGADLARLERYETDGTVTGVGVWSRDVDHQLSSGTRFVLQGPSIAALVRQTRRPMRVDSFAGASGAIAQEAQGLGIRSSVGCPVIVQGRLWGVIAASTTGDAPFPPDTESKIGEFTELLATAISNLKAHADLEASRARIVETTDLARRRFERDLHDGAQQRLVSLGLELRGVEAAATPELRARLTQIGSGLDDVFNDLRELSRGIHPAILSEGGLDPALRALGRRSAVPVKLDVNVGERLAERVEVAAYYVVSEALTNTAKYADARLVEIQVAIHDDVLELSIRDDGVGGADPARGSGLIGLTDRVEALGGRISITSPVGEGTTLHVELPVEVA</sequence>
<dbReference type="EC" id="2.7.13.3" evidence="3"/>
<dbReference type="CDD" id="cd16917">
    <property type="entry name" value="HATPase_UhpB-NarQ-NarX-like"/>
    <property type="match status" value="1"/>
</dbReference>
<evidence type="ECO:0000256" key="9">
    <source>
        <dbReference type="ARBA" id="ARBA00022840"/>
    </source>
</evidence>
<dbReference type="GO" id="GO:0046983">
    <property type="term" value="F:protein dimerization activity"/>
    <property type="evidence" value="ECO:0007669"/>
    <property type="project" value="InterPro"/>
</dbReference>
<protein>
    <recommendedName>
        <fullName evidence="3">histidine kinase</fullName>
        <ecNumber evidence="3">2.7.13.3</ecNumber>
    </recommendedName>
</protein>
<dbReference type="RefSeq" id="WP_131517888.1">
    <property type="nucleotide sequence ID" value="NZ_SJKD01000009.1"/>
</dbReference>
<keyword evidence="10 13" id="KW-1133">Transmembrane helix</keyword>
<dbReference type="Proteomes" id="UP000293342">
    <property type="component" value="Unassembled WGS sequence"/>
</dbReference>